<dbReference type="PANTHER" id="PTHR11895:SF7">
    <property type="entry name" value="GLUTAMYL-TRNA(GLN) AMIDOTRANSFERASE SUBUNIT A, MITOCHONDRIAL"/>
    <property type="match status" value="1"/>
</dbReference>
<dbReference type="InterPro" id="IPR036928">
    <property type="entry name" value="AS_sf"/>
</dbReference>
<evidence type="ECO:0000313" key="6">
    <source>
        <dbReference type="Proteomes" id="UP001146505"/>
    </source>
</evidence>
<gene>
    <name evidence="5" type="ORF">L8U58_03215</name>
</gene>
<dbReference type="AlphaFoldDB" id="A0A9X3RPS7"/>
<dbReference type="SUPFAM" id="SSF75304">
    <property type="entry name" value="Amidase signature (AS) enzymes"/>
    <property type="match status" value="1"/>
</dbReference>
<evidence type="ECO:0000259" key="4">
    <source>
        <dbReference type="Pfam" id="PF01425"/>
    </source>
</evidence>
<dbReference type="RefSeq" id="WP_269954674.1">
    <property type="nucleotide sequence ID" value="NZ_CP180526.1"/>
</dbReference>
<organism evidence="5 6">
    <name type="scientific">Corynebacterium macclintockiae</name>
    <dbReference type="NCBI Taxonomy" id="2913501"/>
    <lineage>
        <taxon>Bacteria</taxon>
        <taxon>Bacillati</taxon>
        <taxon>Actinomycetota</taxon>
        <taxon>Actinomycetes</taxon>
        <taxon>Mycobacteriales</taxon>
        <taxon>Corynebacteriaceae</taxon>
        <taxon>Corynebacterium</taxon>
    </lineage>
</organism>
<protein>
    <recommendedName>
        <fullName evidence="3">amidase</fullName>
        <ecNumber evidence="3">3.5.1.4</ecNumber>
    </recommendedName>
</protein>
<comment type="caution">
    <text evidence="5">The sequence shown here is derived from an EMBL/GenBank/DDBJ whole genome shotgun (WGS) entry which is preliminary data.</text>
</comment>
<proteinExistence type="inferred from homology"/>
<dbReference type="Pfam" id="PF01425">
    <property type="entry name" value="Amidase"/>
    <property type="match status" value="1"/>
</dbReference>
<dbReference type="PROSITE" id="PS00571">
    <property type="entry name" value="AMIDASES"/>
    <property type="match status" value="1"/>
</dbReference>
<evidence type="ECO:0000256" key="2">
    <source>
        <dbReference type="ARBA" id="ARBA00009199"/>
    </source>
</evidence>
<evidence type="ECO:0000256" key="1">
    <source>
        <dbReference type="ARBA" id="ARBA00001311"/>
    </source>
</evidence>
<comment type="similarity">
    <text evidence="2">Belongs to the amidase family.</text>
</comment>
<dbReference type="InterPro" id="IPR023631">
    <property type="entry name" value="Amidase_dom"/>
</dbReference>
<keyword evidence="6" id="KW-1185">Reference proteome</keyword>
<accession>A0A9X3RPS7</accession>
<evidence type="ECO:0000256" key="3">
    <source>
        <dbReference type="ARBA" id="ARBA00012922"/>
    </source>
</evidence>
<dbReference type="Proteomes" id="UP001146505">
    <property type="component" value="Unassembled WGS sequence"/>
</dbReference>
<name>A0A9X3RPS7_9CORY</name>
<reference evidence="5" key="1">
    <citation type="submission" date="2022-02" db="EMBL/GenBank/DDBJ databases">
        <title>Corynebacterium sp. from urogenital microbiome.</title>
        <authorList>
            <person name="Cappelli E.A."/>
            <person name="Ribeiro T.G."/>
            <person name="Peixe L."/>
        </authorList>
    </citation>
    <scope>NUCLEOTIDE SEQUENCE</scope>
    <source>
        <strain evidence="5">C9Ua_112</strain>
    </source>
</reference>
<feature type="domain" description="Amidase" evidence="4">
    <location>
        <begin position="19"/>
        <end position="409"/>
    </location>
</feature>
<comment type="catalytic activity">
    <reaction evidence="1">
        <text>a monocarboxylic acid amide + H2O = a monocarboxylate + NH4(+)</text>
        <dbReference type="Rhea" id="RHEA:12020"/>
        <dbReference type="ChEBI" id="CHEBI:15377"/>
        <dbReference type="ChEBI" id="CHEBI:28938"/>
        <dbReference type="ChEBI" id="CHEBI:35757"/>
        <dbReference type="ChEBI" id="CHEBI:83628"/>
        <dbReference type="EC" id="3.5.1.4"/>
    </reaction>
</comment>
<dbReference type="InterPro" id="IPR000120">
    <property type="entry name" value="Amidase"/>
</dbReference>
<dbReference type="GO" id="GO:0004040">
    <property type="term" value="F:amidase activity"/>
    <property type="evidence" value="ECO:0007669"/>
    <property type="project" value="UniProtKB-EC"/>
</dbReference>
<dbReference type="PANTHER" id="PTHR11895">
    <property type="entry name" value="TRANSAMIDASE"/>
    <property type="match status" value="1"/>
</dbReference>
<dbReference type="GeneID" id="301812541"/>
<dbReference type="EMBL" id="JAKMUV010000002">
    <property type="protein sequence ID" value="MCZ9304550.1"/>
    <property type="molecule type" value="Genomic_DNA"/>
</dbReference>
<sequence>MLSASEWRAAALKHGTVPLIEKTLRRIRAQDRNFNAISVLLDDEALATAAELDSSTDPGPLHGVPVLIKEEVHVRGVPTTYGTNANPTPAAADDEIVRRLRNAGAIILGKTTMPAFGAFPFTESEARGITRNPHNPRFTPGGSSGGSAVAVAAGWVPFAVGGDGGGSIRIPSAHCGLYGLKPARGTLPGEDLWCRLGTAGPIARSARDCALLFDALSDSVATEPEGASLRIGVSLRPTTPLTPPHRDHVRAVRAMAERLRGMGHDVRDYTLRHKDPTAAFVTQFFAGIRKEIADLEYPERIEGRHKVTRAAGVWAQGPVLRWAESFSDRLGEQLDRVFDEVDVLLTPTVAARPARAGVLTGKGMLAAQIASLPSVAYTALWNVSGHPAMNIPAGKGRDGLPVGVQLVARDERLLLDLASASSAGP</sequence>
<evidence type="ECO:0000313" key="5">
    <source>
        <dbReference type="EMBL" id="MCZ9304550.1"/>
    </source>
</evidence>
<dbReference type="EC" id="3.5.1.4" evidence="3"/>
<dbReference type="InterPro" id="IPR020556">
    <property type="entry name" value="Amidase_CS"/>
</dbReference>
<dbReference type="Gene3D" id="3.90.1300.10">
    <property type="entry name" value="Amidase signature (AS) domain"/>
    <property type="match status" value="1"/>
</dbReference>